<organism evidence="1 2">
    <name type="scientific">Dictyobacter alpinus</name>
    <dbReference type="NCBI Taxonomy" id="2014873"/>
    <lineage>
        <taxon>Bacteria</taxon>
        <taxon>Bacillati</taxon>
        <taxon>Chloroflexota</taxon>
        <taxon>Ktedonobacteria</taxon>
        <taxon>Ktedonobacterales</taxon>
        <taxon>Dictyobacteraceae</taxon>
        <taxon>Dictyobacter</taxon>
    </lineage>
</organism>
<accession>A0A402BI88</accession>
<name>A0A402BI88_9CHLR</name>
<evidence type="ECO:0000313" key="1">
    <source>
        <dbReference type="EMBL" id="GCE31040.1"/>
    </source>
</evidence>
<dbReference type="PANTHER" id="PTHR30313">
    <property type="entry name" value="DNA PRIMASE"/>
    <property type="match status" value="1"/>
</dbReference>
<dbReference type="InterPro" id="IPR037068">
    <property type="entry name" value="DNA_primase_core_N_sf"/>
</dbReference>
<gene>
    <name evidence="1" type="ORF">KDA_65240</name>
</gene>
<dbReference type="Gene3D" id="3.40.1360.10">
    <property type="match status" value="1"/>
</dbReference>
<reference evidence="2" key="1">
    <citation type="submission" date="2018-12" db="EMBL/GenBank/DDBJ databases">
        <title>Tengunoibacter tsumagoiensis gen. nov., sp. nov., Dictyobacter kobayashii sp. nov., D. alpinus sp. nov., and D. joshuensis sp. nov. and description of Dictyobacteraceae fam. nov. within the order Ktedonobacterales isolated from Tengu-no-mugimeshi.</title>
        <authorList>
            <person name="Wang C.M."/>
            <person name="Zheng Y."/>
            <person name="Sakai Y."/>
            <person name="Toyoda A."/>
            <person name="Minakuchi Y."/>
            <person name="Abe K."/>
            <person name="Yokota A."/>
            <person name="Yabe S."/>
        </authorList>
    </citation>
    <scope>NUCLEOTIDE SEQUENCE [LARGE SCALE GENOMIC DNA]</scope>
    <source>
        <strain evidence="2">Uno16</strain>
    </source>
</reference>
<dbReference type="SUPFAM" id="SSF57783">
    <property type="entry name" value="Zinc beta-ribbon"/>
    <property type="match status" value="1"/>
</dbReference>
<dbReference type="GO" id="GO:0008270">
    <property type="term" value="F:zinc ion binding"/>
    <property type="evidence" value="ECO:0007669"/>
    <property type="project" value="InterPro"/>
</dbReference>
<evidence type="ECO:0000313" key="2">
    <source>
        <dbReference type="Proteomes" id="UP000287171"/>
    </source>
</evidence>
<dbReference type="Gene3D" id="3.90.980.10">
    <property type="entry name" value="DNA primase, catalytic core, N-terminal domain"/>
    <property type="match status" value="1"/>
</dbReference>
<sequence>MAIVSKLYDITSLIERYASIQVVNKAVVRGIRELHSNCPWCGGHDRFISRPETGQYTCATRASGCGRHGDGVNFLVEYVGMSVREAMTELGIDEFSAHKRAAPIPAKSSRETPPNKNWQESGLNLLGYAEKALWNTSGGKEMLNYLRGRGLNDDTIKRKRFGYIPPRKDGNWYIGSFEDWGFDVARLTPEVKAKKGVRIPPGILIPWLSADELWRLSIKRPDQPKGKDSGQVLGSGEGLYNVDLVRYDQPAMLVESEICACSVEQEAGDLINCVATGSVSRGRLLRWIAKLTLASFVLQGYDEDEAGYEGAAYWLKALKHSYRWSPTIAKDPNDILRQQHNKAARYTLRQWVESGIASVPQELVAEAAPVAIKSVEVAPQEPPVIQSVEPDTPMDRETELLITANTVSQIIDIFGGPENVKWTMREPGAPLEIPYYPVTLSQLPRKICPHVHLRERRISANVIRPVARQCPNRPLACGWCEEHATSHELLCLLSKLAYPALELGARGIEAGVANAEWYACLVSHKHATEDIRRLKARFSLAPA</sequence>
<comment type="caution">
    <text evidence="1">The sequence shown here is derived from an EMBL/GenBank/DDBJ whole genome shotgun (WGS) entry which is preliminary data.</text>
</comment>
<evidence type="ECO:0008006" key="3">
    <source>
        <dbReference type="Google" id="ProtNLM"/>
    </source>
</evidence>
<dbReference type="EMBL" id="BIFT01000002">
    <property type="protein sequence ID" value="GCE31040.1"/>
    <property type="molecule type" value="Genomic_DNA"/>
</dbReference>
<dbReference type="GO" id="GO:0003677">
    <property type="term" value="F:DNA binding"/>
    <property type="evidence" value="ECO:0007669"/>
    <property type="project" value="InterPro"/>
</dbReference>
<dbReference type="Proteomes" id="UP000287171">
    <property type="component" value="Unassembled WGS sequence"/>
</dbReference>
<dbReference type="Gene3D" id="3.90.580.10">
    <property type="entry name" value="Zinc finger, CHC2-type domain"/>
    <property type="match status" value="1"/>
</dbReference>
<proteinExistence type="predicted"/>
<dbReference type="SUPFAM" id="SSF56731">
    <property type="entry name" value="DNA primase core"/>
    <property type="match status" value="1"/>
</dbReference>
<dbReference type="InterPro" id="IPR050219">
    <property type="entry name" value="DnaG_primase"/>
</dbReference>
<dbReference type="OrthoDB" id="141658at2"/>
<dbReference type="AlphaFoldDB" id="A0A402BI88"/>
<protein>
    <recommendedName>
        <fullName evidence="3">Zinc finger CHC2-type domain-containing protein</fullName>
    </recommendedName>
</protein>
<dbReference type="InterPro" id="IPR036977">
    <property type="entry name" value="DNA_primase_Znf_CHC2"/>
</dbReference>
<dbReference type="GO" id="GO:0006269">
    <property type="term" value="P:DNA replication, synthesis of primer"/>
    <property type="evidence" value="ECO:0007669"/>
    <property type="project" value="TreeGrafter"/>
</dbReference>
<dbReference type="RefSeq" id="WP_126631052.1">
    <property type="nucleotide sequence ID" value="NZ_BIFT01000002.1"/>
</dbReference>
<dbReference type="PANTHER" id="PTHR30313:SF2">
    <property type="entry name" value="DNA PRIMASE"/>
    <property type="match status" value="1"/>
</dbReference>
<keyword evidence="2" id="KW-1185">Reference proteome</keyword>
<dbReference type="GO" id="GO:0005737">
    <property type="term" value="C:cytoplasm"/>
    <property type="evidence" value="ECO:0007669"/>
    <property type="project" value="TreeGrafter"/>
</dbReference>